<feature type="transmembrane region" description="Helical" evidence="1">
    <location>
        <begin position="6"/>
        <end position="24"/>
    </location>
</feature>
<protein>
    <submittedName>
        <fullName evidence="3">DUF1294 domain-containing protein</fullName>
    </submittedName>
    <submittedName>
        <fullName evidence="2">Protein of uncharacterized function (DUF1294)</fullName>
    </submittedName>
</protein>
<dbReference type="InterPro" id="IPR010718">
    <property type="entry name" value="DUF1294"/>
</dbReference>
<reference evidence="2 4" key="1">
    <citation type="submission" date="2015-09" db="EMBL/GenBank/DDBJ databases">
        <authorList>
            <consortium name="Pathogen Informatics"/>
        </authorList>
    </citation>
    <scope>NUCLEOTIDE SEQUENCE [LARGE SCALE GENOMIC DNA]</scope>
    <source>
        <strain evidence="2 4">2789STDY5608868</strain>
    </source>
</reference>
<dbReference type="Proteomes" id="UP000095598">
    <property type="component" value="Unassembled WGS sequence"/>
</dbReference>
<keyword evidence="1" id="KW-1133">Transmembrane helix</keyword>
<evidence type="ECO:0000256" key="1">
    <source>
        <dbReference type="SAM" id="Phobius"/>
    </source>
</evidence>
<evidence type="ECO:0000313" key="3">
    <source>
        <dbReference type="EMBL" id="WMD15985.1"/>
    </source>
</evidence>
<dbReference type="Pfam" id="PF06961">
    <property type="entry name" value="DUF1294"/>
    <property type="match status" value="1"/>
</dbReference>
<reference evidence="3" key="2">
    <citation type="submission" date="2023-08" db="EMBL/GenBank/DDBJ databases">
        <title>Complete Genome Sequences of butyrate producing Anaerostipes hadrus strains BA1 and GIF7 isolated from the terminal ileum of a healthy lean male.</title>
        <authorList>
            <person name="Low A."/>
            <person name="Sheludchenko M."/>
            <person name="Cheng H.E."/>
            <person name="Koh X.Q."/>
            <person name="Lee J."/>
        </authorList>
    </citation>
    <scope>NUCLEOTIDE SEQUENCE</scope>
    <source>
        <strain evidence="3">BA1</strain>
    </source>
</reference>
<feature type="transmembrane region" description="Helical" evidence="1">
    <location>
        <begin position="66"/>
        <end position="87"/>
    </location>
</feature>
<keyword evidence="1" id="KW-0472">Membrane</keyword>
<organism evidence="2 4">
    <name type="scientific">Anaerostipes hadrus</name>
    <dbReference type="NCBI Taxonomy" id="649756"/>
    <lineage>
        <taxon>Bacteria</taxon>
        <taxon>Bacillati</taxon>
        <taxon>Bacillota</taxon>
        <taxon>Clostridia</taxon>
        <taxon>Lachnospirales</taxon>
        <taxon>Lachnospiraceae</taxon>
        <taxon>Anaerostipes</taxon>
    </lineage>
</organism>
<dbReference type="AlphaFoldDB" id="A0A173S5Y5"/>
<keyword evidence="1" id="KW-0812">Transmembrane</keyword>
<evidence type="ECO:0000313" key="4">
    <source>
        <dbReference type="Proteomes" id="UP000095598"/>
    </source>
</evidence>
<dbReference type="EMBL" id="CYXT01000005">
    <property type="protein sequence ID" value="CUM85670.1"/>
    <property type="molecule type" value="Genomic_DNA"/>
</dbReference>
<feature type="transmembrane region" description="Helical" evidence="1">
    <location>
        <begin position="40"/>
        <end position="60"/>
    </location>
</feature>
<dbReference type="Proteomes" id="UP001243496">
    <property type="component" value="Chromosome"/>
</dbReference>
<gene>
    <name evidence="2" type="ORF">ERS852425_01059</name>
    <name evidence="3" type="ORF">RBI15_11455</name>
</gene>
<dbReference type="RefSeq" id="WP_040344272.1">
    <property type="nucleotide sequence ID" value="NZ_BAABXM010000001.1"/>
</dbReference>
<evidence type="ECO:0000313" key="2">
    <source>
        <dbReference type="EMBL" id="CUM85670.1"/>
    </source>
</evidence>
<accession>A0A173S5Y5</accession>
<dbReference type="GeneID" id="92742015"/>
<sequence>MQSAYIHLYLIMINVITFALYGLDKWRAMTRQWRVREKKLIILALIGGSIGAMIGMTVFHHKTRKWYFRLGIPLILGIQVSLILCFYDMM</sequence>
<dbReference type="EMBL" id="CP132968">
    <property type="protein sequence ID" value="WMD15985.1"/>
    <property type="molecule type" value="Genomic_DNA"/>
</dbReference>
<proteinExistence type="predicted"/>
<name>A0A173S5Y5_ANAHA</name>